<evidence type="ECO:0000313" key="2">
    <source>
        <dbReference type="Proteomes" id="UP001060085"/>
    </source>
</evidence>
<evidence type="ECO:0000313" key="1">
    <source>
        <dbReference type="EMBL" id="KAI5653992.1"/>
    </source>
</evidence>
<comment type="caution">
    <text evidence="1">The sequence shown here is derived from an EMBL/GenBank/DDBJ whole genome shotgun (WGS) entry which is preliminary data.</text>
</comment>
<accession>A0ACC0A0M4</accession>
<reference evidence="2" key="1">
    <citation type="journal article" date="2023" name="Nat. Plants">
        <title>Single-cell RNA sequencing provides a high-resolution roadmap for understanding the multicellular compartmentation of specialized metabolism.</title>
        <authorList>
            <person name="Sun S."/>
            <person name="Shen X."/>
            <person name="Li Y."/>
            <person name="Li Y."/>
            <person name="Wang S."/>
            <person name="Li R."/>
            <person name="Zhang H."/>
            <person name="Shen G."/>
            <person name="Guo B."/>
            <person name="Wei J."/>
            <person name="Xu J."/>
            <person name="St-Pierre B."/>
            <person name="Chen S."/>
            <person name="Sun C."/>
        </authorList>
    </citation>
    <scope>NUCLEOTIDE SEQUENCE [LARGE SCALE GENOMIC DNA]</scope>
</reference>
<dbReference type="EMBL" id="CM044707">
    <property type="protein sequence ID" value="KAI5653992.1"/>
    <property type="molecule type" value="Genomic_DNA"/>
</dbReference>
<dbReference type="Proteomes" id="UP001060085">
    <property type="component" value="Linkage Group LG07"/>
</dbReference>
<keyword evidence="2" id="KW-1185">Reference proteome</keyword>
<gene>
    <name evidence="1" type="ORF">M9H77_31179</name>
</gene>
<proteinExistence type="predicted"/>
<organism evidence="1 2">
    <name type="scientific">Catharanthus roseus</name>
    <name type="common">Madagascar periwinkle</name>
    <name type="synonym">Vinca rosea</name>
    <dbReference type="NCBI Taxonomy" id="4058"/>
    <lineage>
        <taxon>Eukaryota</taxon>
        <taxon>Viridiplantae</taxon>
        <taxon>Streptophyta</taxon>
        <taxon>Embryophyta</taxon>
        <taxon>Tracheophyta</taxon>
        <taxon>Spermatophyta</taxon>
        <taxon>Magnoliopsida</taxon>
        <taxon>eudicotyledons</taxon>
        <taxon>Gunneridae</taxon>
        <taxon>Pentapetalae</taxon>
        <taxon>asterids</taxon>
        <taxon>lamiids</taxon>
        <taxon>Gentianales</taxon>
        <taxon>Apocynaceae</taxon>
        <taxon>Rauvolfioideae</taxon>
        <taxon>Vinceae</taxon>
        <taxon>Catharanthinae</taxon>
        <taxon>Catharanthus</taxon>
    </lineage>
</organism>
<name>A0ACC0A0M4_CATRO</name>
<protein>
    <submittedName>
        <fullName evidence="1">Uncharacterized protein</fullName>
    </submittedName>
</protein>
<sequence>MAISPKITPTFNNKMPKPPLHFFSKVFLVLLLFLMKMCCGMSVLDLNSVKTSELEGIVKRVCTTKIGDCSEMTDEEEMDSENNKRMLLMQKRFISYDTLKRDMVPCSTPGASYYNCRGAGPANSYNRGCEMITRCRGGLVLLPVFLLRK</sequence>